<sequence length="135" mass="14779">MEASLIVCDGGEFLPEAGTHRLGEVVNRLSIPTVPYVVPLFTLAKLSYIAPDLQHSVKITAYTDDGEPISASETRIVRNQRSANQVPGVDISFKHHIVFYKEGVHTFQLAIDDELKVRYPLTVCIAGETAGADAR</sequence>
<proteinExistence type="predicted"/>
<name>A0ABV8JYI7_9BACL</name>
<dbReference type="Pfam" id="PF22091">
    <property type="entry name" value="DUF6941"/>
    <property type="match status" value="1"/>
</dbReference>
<accession>A0ABV8JYI7</accession>
<evidence type="ECO:0000313" key="1">
    <source>
        <dbReference type="EMBL" id="MFC4099266.1"/>
    </source>
</evidence>
<organism evidence="1 2">
    <name type="scientific">Paenibacillus xanthanilyticus</name>
    <dbReference type="NCBI Taxonomy" id="1783531"/>
    <lineage>
        <taxon>Bacteria</taxon>
        <taxon>Bacillati</taxon>
        <taxon>Bacillota</taxon>
        <taxon>Bacilli</taxon>
        <taxon>Bacillales</taxon>
        <taxon>Paenibacillaceae</taxon>
        <taxon>Paenibacillus</taxon>
    </lineage>
</organism>
<protein>
    <submittedName>
        <fullName evidence="1">DUF6941 family protein</fullName>
    </submittedName>
</protein>
<keyword evidence="2" id="KW-1185">Reference proteome</keyword>
<comment type="caution">
    <text evidence="1">The sequence shown here is derived from an EMBL/GenBank/DDBJ whole genome shotgun (WGS) entry which is preliminary data.</text>
</comment>
<dbReference type="Proteomes" id="UP001595715">
    <property type="component" value="Unassembled WGS sequence"/>
</dbReference>
<gene>
    <name evidence="1" type="ORF">ACFOZ8_06275</name>
</gene>
<evidence type="ECO:0000313" key="2">
    <source>
        <dbReference type="Proteomes" id="UP001595715"/>
    </source>
</evidence>
<dbReference type="InterPro" id="IPR054221">
    <property type="entry name" value="DUF6941"/>
</dbReference>
<dbReference type="EMBL" id="JBHSAM010000015">
    <property type="protein sequence ID" value="MFC4099266.1"/>
    <property type="molecule type" value="Genomic_DNA"/>
</dbReference>
<reference evidence="2" key="1">
    <citation type="journal article" date="2019" name="Int. J. Syst. Evol. Microbiol.">
        <title>The Global Catalogue of Microorganisms (GCM) 10K type strain sequencing project: providing services to taxonomists for standard genome sequencing and annotation.</title>
        <authorList>
            <consortium name="The Broad Institute Genomics Platform"/>
            <consortium name="The Broad Institute Genome Sequencing Center for Infectious Disease"/>
            <person name="Wu L."/>
            <person name="Ma J."/>
        </authorList>
    </citation>
    <scope>NUCLEOTIDE SEQUENCE [LARGE SCALE GENOMIC DNA]</scope>
    <source>
        <strain evidence="2">IBRC-M 10987</strain>
    </source>
</reference>
<dbReference type="RefSeq" id="WP_377717957.1">
    <property type="nucleotide sequence ID" value="NZ_JBHSAM010000015.1"/>
</dbReference>